<reference evidence="1 2" key="1">
    <citation type="submission" date="2019-08" db="EMBL/GenBank/DDBJ databases">
        <title>Whole genome of Aphis craccivora.</title>
        <authorList>
            <person name="Voronova N.V."/>
            <person name="Shulinski R.S."/>
            <person name="Bandarenka Y.V."/>
            <person name="Zhorov D.G."/>
            <person name="Warner D."/>
        </authorList>
    </citation>
    <scope>NUCLEOTIDE SEQUENCE [LARGE SCALE GENOMIC DNA]</scope>
    <source>
        <strain evidence="1">180601</strain>
        <tissue evidence="1">Whole Body</tissue>
    </source>
</reference>
<keyword evidence="2" id="KW-1185">Reference proteome</keyword>
<protein>
    <recommendedName>
        <fullName evidence="3">NOF-FB transposable element protein</fullName>
    </recommendedName>
</protein>
<gene>
    <name evidence="1" type="ORF">FWK35_00035801</name>
</gene>
<feature type="non-terminal residue" evidence="1">
    <location>
        <position position="905"/>
    </location>
</feature>
<sequence length="905" mass="103955">MISVSEKVWYEISRELEGKLSPTSIFLTVFHDRHNFQTKLKNLIGIIPVNVSLDQVSDKETSSIESSSISNASSVSLNSGRKLFKFNLTYNLFKTIYPNTVTYKRNTKLRNYEILKPNLWADVINDAFLSKHKLPCNFIYRRAKVFPESSHSKHYITFPAKCKDKYCGANLYGWSDFKPNEDEPLEISVLTKNTIGLETKHTTKRPLKGEKRKAIGNELENDLACNWRRKNVSDLEFGNISPPNLYRNDVLRKVKQEAKDKKLGIDNKCPVQSLIELKHNSIYSGFIHFIAIDPFIVHYWTKHQMAIYKDLSKTYCKLSIDATGSLIKKLKRSSINILSSHIFLYEAVVSSSVGKIPVTQMLSEKQDTLTIFYWLGQWMMEGTRNPNEVVCDYSKAILGAISKAFCNGRSLKMYVDDCFDVLSGLDEKLPATYIRIDVAHVIKIFCRIKHLTGIKNKALKEFYVRGLRLLLSSETLAEFTSILEALFTITLSETDGWVEGSETIQTPSESYRQFILEKIRGISSQSTFINDIEVDDTDNNINYIDEKDDDNHFCSQTVSKIDEYLKEIYERSKLESEIKGNRLFAYFIPHLAINILRLCKDFPIWTNVMRNKFHSPYDVASSAVVENDFKELKTQILKYDVRPMTVDRFLIKHICNIEANAKLLKSSMIRNEASKQAIQTEHNLIESLEGSINHEKKKLTIQSVAIANYCHDEIPIICPKNEPSICSDPRSDINDSDSSLNAIENWHGQGKDNNAIQPFTTKNCKKRPTKYMNAMPEIDQLLIVVILSMAYIDIPSYKCFVDGNANELLTFSKQLAIKSSCRSMYNTRVSIIRQIFHEDEGIINLKHRGYCVFKNGLYLHKKQFSSPTIILRLRHEFSTLQNALNQYADKTYYECPDKNCDGLIT</sequence>
<dbReference type="OrthoDB" id="10055366at2759"/>
<accession>A0A6G0VY82</accession>
<dbReference type="Proteomes" id="UP000478052">
    <property type="component" value="Unassembled WGS sequence"/>
</dbReference>
<comment type="caution">
    <text evidence="1">The sequence shown here is derived from an EMBL/GenBank/DDBJ whole genome shotgun (WGS) entry which is preliminary data.</text>
</comment>
<evidence type="ECO:0008006" key="3">
    <source>
        <dbReference type="Google" id="ProtNLM"/>
    </source>
</evidence>
<organism evidence="1 2">
    <name type="scientific">Aphis craccivora</name>
    <name type="common">Cowpea aphid</name>
    <dbReference type="NCBI Taxonomy" id="307492"/>
    <lineage>
        <taxon>Eukaryota</taxon>
        <taxon>Metazoa</taxon>
        <taxon>Ecdysozoa</taxon>
        <taxon>Arthropoda</taxon>
        <taxon>Hexapoda</taxon>
        <taxon>Insecta</taxon>
        <taxon>Pterygota</taxon>
        <taxon>Neoptera</taxon>
        <taxon>Paraneoptera</taxon>
        <taxon>Hemiptera</taxon>
        <taxon>Sternorrhyncha</taxon>
        <taxon>Aphidomorpha</taxon>
        <taxon>Aphidoidea</taxon>
        <taxon>Aphididae</taxon>
        <taxon>Aphidini</taxon>
        <taxon>Aphis</taxon>
        <taxon>Aphis</taxon>
    </lineage>
</organism>
<dbReference type="AlphaFoldDB" id="A0A6G0VY82"/>
<evidence type="ECO:0000313" key="2">
    <source>
        <dbReference type="Proteomes" id="UP000478052"/>
    </source>
</evidence>
<proteinExistence type="predicted"/>
<name>A0A6G0VY82_APHCR</name>
<evidence type="ECO:0000313" key="1">
    <source>
        <dbReference type="EMBL" id="KAF0712288.1"/>
    </source>
</evidence>
<dbReference type="EMBL" id="VUJU01010979">
    <property type="protein sequence ID" value="KAF0712288.1"/>
    <property type="molecule type" value="Genomic_DNA"/>
</dbReference>